<dbReference type="PANTHER" id="PTHR30469">
    <property type="entry name" value="MULTIDRUG RESISTANCE PROTEIN MDTA"/>
    <property type="match status" value="1"/>
</dbReference>
<keyword evidence="1" id="KW-0812">Transmembrane</keyword>
<evidence type="ECO:0000313" key="2">
    <source>
        <dbReference type="EMBL" id="TDK48092.1"/>
    </source>
</evidence>
<evidence type="ECO:0000313" key="3">
    <source>
        <dbReference type="Proteomes" id="UP000295301"/>
    </source>
</evidence>
<dbReference type="Gene3D" id="2.40.30.170">
    <property type="match status" value="1"/>
</dbReference>
<organism evidence="2 3">
    <name type="scientific">Antarcticimicrobium luteum</name>
    <dbReference type="NCBI Taxonomy" id="2547397"/>
    <lineage>
        <taxon>Bacteria</taxon>
        <taxon>Pseudomonadati</taxon>
        <taxon>Pseudomonadota</taxon>
        <taxon>Alphaproteobacteria</taxon>
        <taxon>Rhodobacterales</taxon>
        <taxon>Paracoccaceae</taxon>
        <taxon>Antarcticimicrobium</taxon>
    </lineage>
</organism>
<proteinExistence type="predicted"/>
<gene>
    <name evidence="2" type="ORF">E1832_10560</name>
</gene>
<keyword evidence="3" id="KW-1185">Reference proteome</keyword>
<dbReference type="GO" id="GO:0015562">
    <property type="term" value="F:efflux transmembrane transporter activity"/>
    <property type="evidence" value="ECO:0007669"/>
    <property type="project" value="TreeGrafter"/>
</dbReference>
<dbReference type="AlphaFoldDB" id="A0A4R5V7R2"/>
<evidence type="ECO:0000256" key="1">
    <source>
        <dbReference type="SAM" id="Phobius"/>
    </source>
</evidence>
<keyword evidence="1" id="KW-1133">Transmembrane helix</keyword>
<protein>
    <submittedName>
        <fullName evidence="2">Efflux transporter periplasmic adaptor subunit</fullName>
    </submittedName>
</protein>
<dbReference type="Gene3D" id="1.10.287.470">
    <property type="entry name" value="Helix hairpin bin"/>
    <property type="match status" value="1"/>
</dbReference>
<reference evidence="2 3" key="1">
    <citation type="submission" date="2019-03" db="EMBL/GenBank/DDBJ databases">
        <title>Ruegeria lutea sp. nov., a novel strain, isolated from marine sediment, the Masan Bay, South Korea.</title>
        <authorList>
            <person name="Kim J."/>
            <person name="Kim D.-Y."/>
            <person name="Lee S.-S."/>
        </authorList>
    </citation>
    <scope>NUCLEOTIDE SEQUENCE [LARGE SCALE GENOMIC DNA]</scope>
    <source>
        <strain evidence="2 3">318-1</strain>
    </source>
</reference>
<dbReference type="Proteomes" id="UP000295301">
    <property type="component" value="Unassembled WGS sequence"/>
</dbReference>
<keyword evidence="1" id="KW-0472">Membrane</keyword>
<sequence length="434" mass="46820">MKIPRGLRLIAPIALGVCVAAWFISTSEPPGRVKHAERSVVAHTITAEAVSLRTVVRGYGNVKAARSWEAVAEVAGTIIRRHPDLETGNILPPGTRVLKIDPTVYELAVAEAEADLRALAADLAQLDVDQANTSRLVALEESRLHLAEAELARVRDLVERGVAAQSALDSQERTTLQVRRGVEELRNAHALIPSRRARLDSQMARTKAILARSRRDLEKTDIVVPFDLRVGRVHVERHQFVGAGQPLISADGINRVEIAAQIPVMSFRRLLAGTAPGDTMTFSGLAERLAKVSAEVRLVSDPSQSWIGRLVRVESALDPQARSVPAVIEVDNPYAGANPPLRLPLVPNMYVEVVLTGPDAQARVTLPDSAIHEGGLVYLRDSDGRLELRDVSVAWRQSGQAVLAGGVAPGEEVILDDLMPAIPGLRVDPVGASE</sequence>
<dbReference type="Gene3D" id="2.40.50.100">
    <property type="match status" value="1"/>
</dbReference>
<feature type="transmembrane region" description="Helical" evidence="1">
    <location>
        <begin position="7"/>
        <end position="25"/>
    </location>
</feature>
<comment type="caution">
    <text evidence="2">The sequence shown here is derived from an EMBL/GenBank/DDBJ whole genome shotgun (WGS) entry which is preliminary data.</text>
</comment>
<dbReference type="PANTHER" id="PTHR30469:SF15">
    <property type="entry name" value="HLYD FAMILY OF SECRETION PROTEINS"/>
    <property type="match status" value="1"/>
</dbReference>
<dbReference type="EMBL" id="SMUV01000064">
    <property type="protein sequence ID" value="TDK48092.1"/>
    <property type="molecule type" value="Genomic_DNA"/>
</dbReference>
<dbReference type="Gene3D" id="2.40.420.20">
    <property type="match status" value="1"/>
</dbReference>
<name>A0A4R5V7R2_9RHOB</name>
<accession>A0A4R5V7R2</accession>
<dbReference type="SUPFAM" id="SSF111369">
    <property type="entry name" value="HlyD-like secretion proteins"/>
    <property type="match status" value="1"/>
</dbReference>
<dbReference type="GO" id="GO:1990281">
    <property type="term" value="C:efflux pump complex"/>
    <property type="evidence" value="ECO:0007669"/>
    <property type="project" value="TreeGrafter"/>
</dbReference>